<proteinExistence type="predicted"/>
<name>A0AA39FP36_9HYME</name>
<reference evidence="1" key="1">
    <citation type="journal article" date="2023" name="bioRxiv">
        <title>Scaffold-level genome assemblies of two parasitoid biocontrol wasps reveal the parthenogenesis mechanism and an associated novel virus.</title>
        <authorList>
            <person name="Inwood S."/>
            <person name="Skelly J."/>
            <person name="Guhlin J."/>
            <person name="Harrop T."/>
            <person name="Goldson S."/>
            <person name="Dearden P."/>
        </authorList>
    </citation>
    <scope>NUCLEOTIDE SEQUENCE</scope>
    <source>
        <strain evidence="1">Irish</strain>
        <tissue evidence="1">Whole body</tissue>
    </source>
</reference>
<keyword evidence="2" id="KW-1185">Reference proteome</keyword>
<evidence type="ECO:0000313" key="1">
    <source>
        <dbReference type="EMBL" id="KAK0172789.1"/>
    </source>
</evidence>
<dbReference type="Proteomes" id="UP001168990">
    <property type="component" value="Unassembled WGS sequence"/>
</dbReference>
<organism evidence="1 2">
    <name type="scientific">Microctonus aethiopoides</name>
    <dbReference type="NCBI Taxonomy" id="144406"/>
    <lineage>
        <taxon>Eukaryota</taxon>
        <taxon>Metazoa</taxon>
        <taxon>Ecdysozoa</taxon>
        <taxon>Arthropoda</taxon>
        <taxon>Hexapoda</taxon>
        <taxon>Insecta</taxon>
        <taxon>Pterygota</taxon>
        <taxon>Neoptera</taxon>
        <taxon>Endopterygota</taxon>
        <taxon>Hymenoptera</taxon>
        <taxon>Apocrita</taxon>
        <taxon>Ichneumonoidea</taxon>
        <taxon>Braconidae</taxon>
        <taxon>Euphorinae</taxon>
        <taxon>Microctonus</taxon>
    </lineage>
</organism>
<comment type="caution">
    <text evidence="1">The sequence shown here is derived from an EMBL/GenBank/DDBJ whole genome shotgun (WGS) entry which is preliminary data.</text>
</comment>
<dbReference type="AlphaFoldDB" id="A0AA39FP36"/>
<accession>A0AA39FP36</accession>
<reference evidence="1" key="2">
    <citation type="submission" date="2023-03" db="EMBL/GenBank/DDBJ databases">
        <authorList>
            <person name="Inwood S.N."/>
            <person name="Skelly J.G."/>
            <person name="Guhlin J."/>
            <person name="Harrop T.W.R."/>
            <person name="Goldson S.G."/>
            <person name="Dearden P.K."/>
        </authorList>
    </citation>
    <scope>NUCLEOTIDE SEQUENCE</scope>
    <source>
        <strain evidence="1">Irish</strain>
        <tissue evidence="1">Whole body</tissue>
    </source>
</reference>
<gene>
    <name evidence="1" type="ORF">PV328_006063</name>
</gene>
<sequence>MDELRVPLTSEEVILLKTFPPHKLRWSDIIYKDFGDQPPANILNFLNDTVNYQNNVLQILYLRERETIGNLTEVCSKCLYTHDALSMMFGMFKQMSQSVNDLMTNIFHLEREYEPEKEDLENASVSSAEIKDSTIVKDLIDNIIDMLSNVRKIFWTTMDCAAKTKTILDDEGHEEQA</sequence>
<protein>
    <submittedName>
        <fullName evidence="1">Uncharacterized protein</fullName>
    </submittedName>
</protein>
<dbReference type="EMBL" id="JAQQBS010000002">
    <property type="protein sequence ID" value="KAK0172789.1"/>
    <property type="molecule type" value="Genomic_DNA"/>
</dbReference>
<evidence type="ECO:0000313" key="2">
    <source>
        <dbReference type="Proteomes" id="UP001168990"/>
    </source>
</evidence>